<comment type="caution">
    <text evidence="3">The sequence shown here is derived from an EMBL/GenBank/DDBJ whole genome shotgun (WGS) entry which is preliminary data.</text>
</comment>
<gene>
    <name evidence="3" type="ORF">ALQ04_05396</name>
</gene>
<dbReference type="PANTHER" id="PTHR33608:SF3">
    <property type="entry name" value="SLR2013 PROTEIN"/>
    <property type="match status" value="1"/>
</dbReference>
<protein>
    <recommendedName>
        <fullName evidence="2">DUF58 domain-containing protein</fullName>
    </recommendedName>
</protein>
<reference evidence="3 4" key="1">
    <citation type="submission" date="2018-08" db="EMBL/GenBank/DDBJ databases">
        <title>Recombination of ecologically and evolutionarily significant loci maintains genetic cohesion in the Pseudomonas syringae species complex.</title>
        <authorList>
            <person name="Dillon M."/>
            <person name="Thakur S."/>
            <person name="Almeida R.N.D."/>
            <person name="Weir B.S."/>
            <person name="Guttman D.S."/>
        </authorList>
    </citation>
    <scope>NUCLEOTIDE SEQUENCE [LARGE SCALE GENOMIC DNA]</scope>
    <source>
        <strain evidence="3 4">ICMP 3353</strain>
    </source>
</reference>
<evidence type="ECO:0000256" key="1">
    <source>
        <dbReference type="SAM" id="Phobius"/>
    </source>
</evidence>
<dbReference type="EMBL" id="RBRE01000055">
    <property type="protein sequence ID" value="RMQ45222.1"/>
    <property type="molecule type" value="Genomic_DNA"/>
</dbReference>
<dbReference type="PANTHER" id="PTHR33608">
    <property type="entry name" value="BLL2464 PROTEIN"/>
    <property type="match status" value="1"/>
</dbReference>
<keyword evidence="1" id="KW-1133">Transmembrane helix</keyword>
<evidence type="ECO:0000259" key="2">
    <source>
        <dbReference type="Pfam" id="PF01882"/>
    </source>
</evidence>
<accession>A0A3M4LUL9</accession>
<sequence length="545" mass="60572">MADGRSGAGLCRASGAQYSYLAGPEPGRRSPGFHRAGAWRTRTGVVAWWRIRHPGRYQGLCTGRITSSGQALGRAGYRRPFSGSGAQASARSGSGTTPMKQAFRPSLTFLRWLGGLAGIAVLLGILKALGIDVPVQVSTLFCGALLGLIGTSLVDVIRLARQPSPEVQRHLPGSLALGRWSEVRLDLKHPYPHALNLRVFDHLPDGLKFENLPQSISLASGEQGQLGYRLRPLSRGHFVFEHCEVSLPSPLRLWAARRYLPLPGSTRVYPDFARLYGGQLLAVDNWLSQIGVHQRQRRGLGLEFNQLREFREGDSMRQIDWKATARHRTPIAREYQDERDQQILLMLDCGRRMRSQDGDLSHFDHTLNACLLLSYVALRQGDAVGLMTFAGEQSRYLAPIKGQSQLNLLLNKVYDLQSTQHAADYSAAVRQVLAKQKRRALIILVTNLRDEDDEELPAAVKQLSRQHRVLVASLREEVLDSLRQSSVQTYDQALAYCGTIDFLNARAGLHERLAAQDIPVMDVRPAELGAQLVTRYLSWKKAGTL</sequence>
<feature type="domain" description="DUF58" evidence="2">
    <location>
        <begin position="307"/>
        <end position="478"/>
    </location>
</feature>
<organism evidence="3 4">
    <name type="scientific">Pseudomonas cichorii</name>
    <dbReference type="NCBI Taxonomy" id="36746"/>
    <lineage>
        <taxon>Bacteria</taxon>
        <taxon>Pseudomonadati</taxon>
        <taxon>Pseudomonadota</taxon>
        <taxon>Gammaproteobacteria</taxon>
        <taxon>Pseudomonadales</taxon>
        <taxon>Pseudomonadaceae</taxon>
        <taxon>Pseudomonas</taxon>
    </lineage>
</organism>
<proteinExistence type="predicted"/>
<feature type="transmembrane region" description="Helical" evidence="1">
    <location>
        <begin position="137"/>
        <end position="160"/>
    </location>
</feature>
<dbReference type="InterPro" id="IPR002881">
    <property type="entry name" value="DUF58"/>
</dbReference>
<dbReference type="Pfam" id="PF01882">
    <property type="entry name" value="DUF58"/>
    <property type="match status" value="1"/>
</dbReference>
<dbReference type="AlphaFoldDB" id="A0A3M4LUL9"/>
<feature type="transmembrane region" description="Helical" evidence="1">
    <location>
        <begin position="109"/>
        <end position="131"/>
    </location>
</feature>
<dbReference type="SUPFAM" id="SSF53300">
    <property type="entry name" value="vWA-like"/>
    <property type="match status" value="1"/>
</dbReference>
<dbReference type="InterPro" id="IPR036465">
    <property type="entry name" value="vWFA_dom_sf"/>
</dbReference>
<evidence type="ECO:0000313" key="4">
    <source>
        <dbReference type="Proteomes" id="UP000277236"/>
    </source>
</evidence>
<keyword evidence="1" id="KW-0812">Transmembrane</keyword>
<dbReference type="CDD" id="cd00198">
    <property type="entry name" value="vWFA"/>
    <property type="match status" value="1"/>
</dbReference>
<evidence type="ECO:0000313" key="3">
    <source>
        <dbReference type="EMBL" id="RMQ45222.1"/>
    </source>
</evidence>
<dbReference type="Proteomes" id="UP000277236">
    <property type="component" value="Unassembled WGS sequence"/>
</dbReference>
<dbReference type="Gene3D" id="3.40.50.410">
    <property type="entry name" value="von Willebrand factor, type A domain"/>
    <property type="match status" value="1"/>
</dbReference>
<keyword evidence="1" id="KW-0472">Membrane</keyword>
<name>A0A3M4LUL9_PSECI</name>